<keyword evidence="4 10" id="KW-1003">Cell membrane</keyword>
<comment type="similarity">
    <text evidence="2 10">Belongs to the MscL family.</text>
</comment>
<dbReference type="PANTHER" id="PTHR30266:SF2">
    <property type="entry name" value="LARGE-CONDUCTANCE MECHANOSENSITIVE CHANNEL"/>
    <property type="match status" value="1"/>
</dbReference>
<comment type="subunit">
    <text evidence="10">Homopentamer.</text>
</comment>
<accession>A0A1I3HZQ5</accession>
<feature type="transmembrane region" description="Helical" evidence="10">
    <location>
        <begin position="82"/>
        <end position="103"/>
    </location>
</feature>
<evidence type="ECO:0000256" key="6">
    <source>
        <dbReference type="ARBA" id="ARBA00022989"/>
    </source>
</evidence>
<evidence type="ECO:0000256" key="10">
    <source>
        <dbReference type="HAMAP-Rule" id="MF_00115"/>
    </source>
</evidence>
<dbReference type="EMBL" id="FORI01000001">
    <property type="protein sequence ID" value="SFI41194.1"/>
    <property type="molecule type" value="Genomic_DNA"/>
</dbReference>
<evidence type="ECO:0000313" key="12">
    <source>
        <dbReference type="Proteomes" id="UP000182737"/>
    </source>
</evidence>
<evidence type="ECO:0000256" key="5">
    <source>
        <dbReference type="ARBA" id="ARBA00022692"/>
    </source>
</evidence>
<dbReference type="InterPro" id="IPR037673">
    <property type="entry name" value="MSC/AndL"/>
</dbReference>
<keyword evidence="5 10" id="KW-0812">Transmembrane</keyword>
<keyword evidence="12" id="KW-1185">Reference proteome</keyword>
<feature type="transmembrane region" description="Helical" evidence="10">
    <location>
        <begin position="27"/>
        <end position="45"/>
    </location>
</feature>
<proteinExistence type="inferred from homology"/>
<dbReference type="PANTHER" id="PTHR30266">
    <property type="entry name" value="MECHANOSENSITIVE CHANNEL MSCL"/>
    <property type="match status" value="1"/>
</dbReference>
<evidence type="ECO:0000256" key="7">
    <source>
        <dbReference type="ARBA" id="ARBA00023065"/>
    </source>
</evidence>
<evidence type="ECO:0000256" key="8">
    <source>
        <dbReference type="ARBA" id="ARBA00023136"/>
    </source>
</evidence>
<evidence type="ECO:0000256" key="4">
    <source>
        <dbReference type="ARBA" id="ARBA00022475"/>
    </source>
</evidence>
<comment type="function">
    <text evidence="10">Channel that opens in response to stretch forces in the membrane lipid bilayer. May participate in the regulation of osmotic pressure changes within the cell.</text>
</comment>
<dbReference type="GO" id="GO:0005886">
    <property type="term" value="C:plasma membrane"/>
    <property type="evidence" value="ECO:0007669"/>
    <property type="project" value="UniProtKB-SubCell"/>
</dbReference>
<dbReference type="InterPro" id="IPR036019">
    <property type="entry name" value="MscL_channel"/>
</dbReference>
<dbReference type="NCBIfam" id="NF001843">
    <property type="entry name" value="PRK00567.1-4"/>
    <property type="match status" value="1"/>
</dbReference>
<dbReference type="InterPro" id="IPR019823">
    <property type="entry name" value="Mechanosensitive_channel_CS"/>
</dbReference>
<dbReference type="Gene3D" id="1.10.1200.120">
    <property type="entry name" value="Large-conductance mechanosensitive channel, MscL, domain 1"/>
    <property type="match status" value="1"/>
</dbReference>
<dbReference type="PROSITE" id="PS01327">
    <property type="entry name" value="MSCL"/>
    <property type="match status" value="1"/>
</dbReference>
<evidence type="ECO:0000256" key="3">
    <source>
        <dbReference type="ARBA" id="ARBA00022448"/>
    </source>
</evidence>
<sequence>MANIKDGLSAATKELSAFKKFISRGNVIDMAVGVIIGGAFGKIVTSLVNDIIMPLIGLALGKIDFASLMFKIGETEIKYGAFIQTVVDFLIVAFCIFVVIQIFEKFKKKEAEKPEEPPAIVKSDEAILLEEIRDLLKNK</sequence>
<dbReference type="GO" id="GO:0008381">
    <property type="term" value="F:mechanosensitive monoatomic ion channel activity"/>
    <property type="evidence" value="ECO:0007669"/>
    <property type="project" value="UniProtKB-UniRule"/>
</dbReference>
<keyword evidence="7 10" id="KW-0406">Ion transport</keyword>
<name>A0A1I3HZQ5_9SPIR</name>
<dbReference type="RefSeq" id="WP_074929822.1">
    <property type="nucleotide sequence ID" value="NZ_FORI01000001.1"/>
</dbReference>
<dbReference type="SUPFAM" id="SSF81330">
    <property type="entry name" value="Gated mechanosensitive channel"/>
    <property type="match status" value="1"/>
</dbReference>
<dbReference type="HAMAP" id="MF_00115">
    <property type="entry name" value="MscL"/>
    <property type="match status" value="1"/>
</dbReference>
<dbReference type="AlphaFoldDB" id="A0A1I3HZQ5"/>
<protein>
    <recommendedName>
        <fullName evidence="10">Large-conductance mechanosensitive channel</fullName>
    </recommendedName>
</protein>
<evidence type="ECO:0000256" key="9">
    <source>
        <dbReference type="ARBA" id="ARBA00023303"/>
    </source>
</evidence>
<dbReference type="PRINTS" id="PR01264">
    <property type="entry name" value="MECHCHANNEL"/>
</dbReference>
<comment type="subcellular location">
    <subcellularLocation>
        <location evidence="1 10">Cell membrane</location>
        <topology evidence="1 10">Multi-pass membrane protein</topology>
    </subcellularLocation>
</comment>
<dbReference type="InterPro" id="IPR001185">
    <property type="entry name" value="MS_channel"/>
</dbReference>
<evidence type="ECO:0000256" key="2">
    <source>
        <dbReference type="ARBA" id="ARBA00007254"/>
    </source>
</evidence>
<dbReference type="OrthoDB" id="9810350at2"/>
<keyword evidence="8 10" id="KW-0472">Membrane</keyword>
<keyword evidence="6 10" id="KW-1133">Transmembrane helix</keyword>
<keyword evidence="3 10" id="KW-0813">Transport</keyword>
<keyword evidence="9 10" id="KW-0407">Ion channel</keyword>
<dbReference type="Proteomes" id="UP000182737">
    <property type="component" value="Unassembled WGS sequence"/>
</dbReference>
<evidence type="ECO:0000256" key="1">
    <source>
        <dbReference type="ARBA" id="ARBA00004651"/>
    </source>
</evidence>
<reference evidence="12" key="1">
    <citation type="submission" date="2016-10" db="EMBL/GenBank/DDBJ databases">
        <authorList>
            <person name="Varghese N."/>
            <person name="Submissions S."/>
        </authorList>
    </citation>
    <scope>NUCLEOTIDE SEQUENCE [LARGE SCALE GENOMIC DNA]</scope>
    <source>
        <strain evidence="12">XBD1002</strain>
    </source>
</reference>
<gene>
    <name evidence="10" type="primary">mscL</name>
    <name evidence="11" type="ORF">SAMN04487775_101206</name>
</gene>
<evidence type="ECO:0000313" key="11">
    <source>
        <dbReference type="EMBL" id="SFI41194.1"/>
    </source>
</evidence>
<dbReference type="NCBIfam" id="TIGR00220">
    <property type="entry name" value="mscL"/>
    <property type="match status" value="1"/>
</dbReference>
<dbReference type="Pfam" id="PF01741">
    <property type="entry name" value="MscL"/>
    <property type="match status" value="1"/>
</dbReference>
<organism evidence="11 12">
    <name type="scientific">Treponema bryantii</name>
    <dbReference type="NCBI Taxonomy" id="163"/>
    <lineage>
        <taxon>Bacteria</taxon>
        <taxon>Pseudomonadati</taxon>
        <taxon>Spirochaetota</taxon>
        <taxon>Spirochaetia</taxon>
        <taxon>Spirochaetales</taxon>
        <taxon>Treponemataceae</taxon>
        <taxon>Treponema</taxon>
    </lineage>
</organism>